<evidence type="ECO:0000313" key="1">
    <source>
        <dbReference type="EMBL" id="OAB79017.1"/>
    </source>
</evidence>
<organism evidence="1 2">
    <name type="scientific">Cochleicola gelatinilyticus</name>
    <dbReference type="NCBI Taxonomy" id="1763537"/>
    <lineage>
        <taxon>Bacteria</taxon>
        <taxon>Pseudomonadati</taxon>
        <taxon>Bacteroidota</taxon>
        <taxon>Flavobacteriia</taxon>
        <taxon>Flavobacteriales</taxon>
        <taxon>Flavobacteriaceae</taxon>
        <taxon>Cochleicola</taxon>
    </lineage>
</organism>
<evidence type="ECO:0000313" key="2">
    <source>
        <dbReference type="Proteomes" id="UP000077013"/>
    </source>
</evidence>
<evidence type="ECO:0008006" key="3">
    <source>
        <dbReference type="Google" id="ProtNLM"/>
    </source>
</evidence>
<protein>
    <recommendedName>
        <fullName evidence="3">DUF4331 domain-containing protein</fullName>
    </recommendedName>
</protein>
<gene>
    <name evidence="1" type="ORF">ULVI_09850</name>
</gene>
<name>A0A167HVT0_9FLAO</name>
<dbReference type="EMBL" id="LRXL01000037">
    <property type="protein sequence ID" value="OAB79017.1"/>
    <property type="molecule type" value="Genomic_DNA"/>
</dbReference>
<dbReference type="STRING" id="1763537.ULVI_09850"/>
<reference evidence="1 2" key="1">
    <citation type="submission" date="2016-02" db="EMBL/GenBank/DDBJ databases">
        <title>Ulvibacter sp. LPB0005, isolated from Thais luteostoma.</title>
        <authorList>
            <person name="Shin S.-K."/>
            <person name="Yi H."/>
        </authorList>
    </citation>
    <scope>NUCLEOTIDE SEQUENCE [LARGE SCALE GENOMIC DNA]</scope>
    <source>
        <strain evidence="1 2">LPB0005</strain>
    </source>
</reference>
<comment type="caution">
    <text evidence="1">The sequence shown here is derived from an EMBL/GenBank/DDBJ whole genome shotgun (WGS) entry which is preliminary data.</text>
</comment>
<proteinExistence type="predicted"/>
<keyword evidence="2" id="KW-1185">Reference proteome</keyword>
<dbReference type="Proteomes" id="UP000077013">
    <property type="component" value="Unassembled WGS sequence"/>
</dbReference>
<sequence length="198" mass="21057">MEPTCEDGIQNGDEEGVDCGGSFCAPCEEDPDPIDFSGTYVQEDVMGRPGINTVFGGTDEVKNNFNVSVVSDRASFQPGFQAQLEAYHDVYGAALGVEIDYEENILGLDAATFTTVLAQFDALQVAADGPTTYFDGTNALTGRNLQDDVIDISLTLMFGGTTGTRFDGNNGTPQLTSDGVDAGDRMFPSAFPYMPTPN</sequence>
<dbReference type="InterPro" id="IPR025566">
    <property type="entry name" value="DUF4331"/>
</dbReference>
<accession>A0A167HVT0</accession>
<dbReference type="AlphaFoldDB" id="A0A167HVT0"/>
<dbReference type="Pfam" id="PF14224">
    <property type="entry name" value="DUF4331"/>
    <property type="match status" value="1"/>
</dbReference>